<protein>
    <submittedName>
        <fullName evidence="2">Uncharacterized protein</fullName>
    </submittedName>
</protein>
<name>A0ABP1RCJ6_9HEXA</name>
<evidence type="ECO:0000313" key="2">
    <source>
        <dbReference type="EMBL" id="CAL8125987.1"/>
    </source>
</evidence>
<feature type="compositionally biased region" description="Low complexity" evidence="1">
    <location>
        <begin position="24"/>
        <end position="38"/>
    </location>
</feature>
<evidence type="ECO:0000256" key="1">
    <source>
        <dbReference type="SAM" id="MobiDB-lite"/>
    </source>
</evidence>
<feature type="region of interest" description="Disordered" evidence="1">
    <location>
        <begin position="24"/>
        <end position="43"/>
    </location>
</feature>
<sequence>MDSKSRKSRIPVFVHKKENVIGITSTSTSNGSSGPLTGPERQGYRYSYPTEVVASEPMCVKSKIRKLEIRLNAIKYDNLQREIALEKLSEDMGKRISALEERLDTFPNPKRWREGEFPQVA</sequence>
<accession>A0ABP1RCJ6</accession>
<gene>
    <name evidence="2" type="ORF">ODALV1_LOCUS21215</name>
</gene>
<dbReference type="Proteomes" id="UP001642540">
    <property type="component" value="Unassembled WGS sequence"/>
</dbReference>
<comment type="caution">
    <text evidence="2">The sequence shown here is derived from an EMBL/GenBank/DDBJ whole genome shotgun (WGS) entry which is preliminary data.</text>
</comment>
<reference evidence="2 3" key="1">
    <citation type="submission" date="2024-08" db="EMBL/GenBank/DDBJ databases">
        <authorList>
            <person name="Cucini C."/>
            <person name="Frati F."/>
        </authorList>
    </citation>
    <scope>NUCLEOTIDE SEQUENCE [LARGE SCALE GENOMIC DNA]</scope>
</reference>
<dbReference type="EMBL" id="CAXLJM020000070">
    <property type="protein sequence ID" value="CAL8125987.1"/>
    <property type="molecule type" value="Genomic_DNA"/>
</dbReference>
<evidence type="ECO:0000313" key="3">
    <source>
        <dbReference type="Proteomes" id="UP001642540"/>
    </source>
</evidence>
<proteinExistence type="predicted"/>
<keyword evidence="3" id="KW-1185">Reference proteome</keyword>
<organism evidence="2 3">
    <name type="scientific">Orchesella dallaii</name>
    <dbReference type="NCBI Taxonomy" id="48710"/>
    <lineage>
        <taxon>Eukaryota</taxon>
        <taxon>Metazoa</taxon>
        <taxon>Ecdysozoa</taxon>
        <taxon>Arthropoda</taxon>
        <taxon>Hexapoda</taxon>
        <taxon>Collembola</taxon>
        <taxon>Entomobryomorpha</taxon>
        <taxon>Entomobryoidea</taxon>
        <taxon>Orchesellidae</taxon>
        <taxon>Orchesellinae</taxon>
        <taxon>Orchesella</taxon>
    </lineage>
</organism>